<dbReference type="PANTHER" id="PTHR23099:SF0">
    <property type="entry name" value="GERM CELL NUCLEAR ACIDIC PROTEIN"/>
    <property type="match status" value="1"/>
</dbReference>
<organism evidence="3">
    <name type="scientific">Psilocybe cubensis</name>
    <name type="common">Psychedelic mushroom</name>
    <name type="synonym">Stropharia cubensis</name>
    <dbReference type="NCBI Taxonomy" id="181762"/>
    <lineage>
        <taxon>Eukaryota</taxon>
        <taxon>Fungi</taxon>
        <taxon>Dikarya</taxon>
        <taxon>Basidiomycota</taxon>
        <taxon>Agaricomycotina</taxon>
        <taxon>Agaricomycetes</taxon>
        <taxon>Agaricomycetidae</taxon>
        <taxon>Agaricales</taxon>
        <taxon>Agaricineae</taxon>
        <taxon>Strophariaceae</taxon>
        <taxon>Psilocybe</taxon>
    </lineage>
</organism>
<gene>
    <name evidence="3" type="ORF">JR316_000744</name>
</gene>
<accession>A0A8H7Y5P1</accession>
<feature type="region of interest" description="Disordered" evidence="1">
    <location>
        <begin position="62"/>
        <end position="141"/>
    </location>
</feature>
<dbReference type="InterPro" id="IPR006640">
    <property type="entry name" value="SprT-like_domain"/>
</dbReference>
<dbReference type="PANTHER" id="PTHR23099">
    <property type="entry name" value="TRANSCRIPTIONAL REGULATOR"/>
    <property type="match status" value="1"/>
</dbReference>
<evidence type="ECO:0000256" key="1">
    <source>
        <dbReference type="SAM" id="MobiDB-lite"/>
    </source>
</evidence>
<dbReference type="EMBL" id="JAFIQS010000001">
    <property type="protein sequence ID" value="KAG5174086.1"/>
    <property type="molecule type" value="Genomic_DNA"/>
</dbReference>
<comment type="caution">
    <text evidence="3">The sequence shown here is derived from an EMBL/GenBank/DDBJ whole genome shotgun (WGS) entry which is preliminary data.</text>
</comment>
<dbReference type="GO" id="GO:0006950">
    <property type="term" value="P:response to stress"/>
    <property type="evidence" value="ECO:0007669"/>
    <property type="project" value="UniProtKB-ARBA"/>
</dbReference>
<dbReference type="GO" id="GO:0005634">
    <property type="term" value="C:nucleus"/>
    <property type="evidence" value="ECO:0007669"/>
    <property type="project" value="TreeGrafter"/>
</dbReference>
<feature type="compositionally biased region" description="Acidic residues" evidence="1">
    <location>
        <begin position="104"/>
        <end position="126"/>
    </location>
</feature>
<name>A0A8H7Y5P1_PSICU</name>
<feature type="region of interest" description="Disordered" evidence="1">
    <location>
        <begin position="410"/>
        <end position="450"/>
    </location>
</feature>
<proteinExistence type="predicted"/>
<evidence type="ECO:0000313" key="3">
    <source>
        <dbReference type="EMBL" id="KAG5174086.1"/>
    </source>
</evidence>
<reference evidence="3" key="1">
    <citation type="submission" date="2021-02" db="EMBL/GenBank/DDBJ databases">
        <title>Psilocybe cubensis genome.</title>
        <authorList>
            <person name="Mckernan K.J."/>
            <person name="Crawford S."/>
            <person name="Trippe A."/>
            <person name="Kane L.T."/>
            <person name="Mclaughlin S."/>
        </authorList>
    </citation>
    <scope>NUCLEOTIDE SEQUENCE [LARGE SCALE GENOMIC DNA]</scope>
    <source>
        <strain evidence="3">MGC-MH-2018</strain>
    </source>
</reference>
<dbReference type="AlphaFoldDB" id="A0A8H7Y5P1"/>
<dbReference type="SMART" id="SM00731">
    <property type="entry name" value="SprT"/>
    <property type="match status" value="1"/>
</dbReference>
<feature type="domain" description="SprT-like" evidence="2">
    <location>
        <begin position="243"/>
        <end position="402"/>
    </location>
</feature>
<evidence type="ECO:0000259" key="2">
    <source>
        <dbReference type="SMART" id="SM00731"/>
    </source>
</evidence>
<sequence>MPTERRDIFSTRSNATFAPLNSTHLRNVEIVSDSEEDRQKKAASNPKHPILRKVVEIIEISSDESEDDVVVTRSPTKPSAMPQTPRKHGWNGMPQYSKRRVIESSDEASSEPEIIELSDSSDDDEPPALKQTSRIPPAKETTLPLTQWKKTLDEAIIVFDEPRSARTPIRMGSRKPTSDVTKLAHDMDRVHDPKKTNIASSDHISNVVEGVSSKPIPGKSTKGISQQTSKRITKKAQLEAEQRRLHAYAQQLFNDLNKYVFNQQLPEGTLLNWNKRLLTTAGRAKYHRSRDGVLTTEIELAEKILDCDERIRNTLSHEMCHLATWVIDKKLDEHHGKLFKYWASRITYMRPDIHVSIKHDYEISYPYNWECAKCSKIYGRFSKSIRPDECRCGACKEGILVPLFKSRAKSGSKNDKLSRMAAVKAQDSPRASQQSTERQPPNQGSDSDSDVKAIAEILGLTSL</sequence>
<dbReference type="Pfam" id="PF10263">
    <property type="entry name" value="SprT-like"/>
    <property type="match status" value="1"/>
</dbReference>
<feature type="compositionally biased region" description="Polar residues" evidence="1">
    <location>
        <begin position="429"/>
        <end position="446"/>
    </location>
</feature>
<feature type="region of interest" description="Disordered" evidence="1">
    <location>
        <begin position="209"/>
        <end position="228"/>
    </location>
</feature>
<protein>
    <recommendedName>
        <fullName evidence="2">SprT-like domain-containing protein</fullName>
    </recommendedName>
</protein>